<dbReference type="PROSITE" id="PS01129">
    <property type="entry name" value="PSI_RLU"/>
    <property type="match status" value="1"/>
</dbReference>
<sequence length="247" mass="28327">MLPILYEDDQLIAIHKPTDLLVHRTVLDKHERRFALQMLREQIGQRVYPAHRLDKGTSGVLLFGKSRDAGRELSWRFERQEVDKTYLAVVRGWPADAGEIDHALTRRVDDLEWLGETVSAEPQAAVTRYKTLATVELPVAVDRYPQSRYALVELEPLTGRRHQLRRHLKHISHPIIGDATYGKGRHNRMFTERYGSERMLLACVEMRLVHPFTDEPLTLTAPLAPEFAAVVAALGWRDAVAPRFWPA</sequence>
<evidence type="ECO:0000256" key="2">
    <source>
        <dbReference type="ARBA" id="ARBA00023235"/>
    </source>
</evidence>
<dbReference type="GO" id="GO:0160149">
    <property type="term" value="F:tRNA pseudouridine(65) synthase activity"/>
    <property type="evidence" value="ECO:0007669"/>
    <property type="project" value="UniProtKB-EC"/>
</dbReference>
<dbReference type="GO" id="GO:0000455">
    <property type="term" value="P:enzyme-directed rRNA pseudouridine synthesis"/>
    <property type="evidence" value="ECO:0007669"/>
    <property type="project" value="TreeGrafter"/>
</dbReference>
<dbReference type="RefSeq" id="WP_066613738.1">
    <property type="nucleotide sequence ID" value="NZ_LQQU01000034.1"/>
</dbReference>
<comment type="catalytic activity">
    <reaction evidence="3">
        <text>uridine(65) in tRNA = pseudouridine(65) in tRNA</text>
        <dbReference type="Rhea" id="RHEA:42536"/>
        <dbReference type="Rhea" id="RHEA-COMP:10103"/>
        <dbReference type="Rhea" id="RHEA-COMP:10104"/>
        <dbReference type="ChEBI" id="CHEBI:65314"/>
        <dbReference type="ChEBI" id="CHEBI:65315"/>
        <dbReference type="EC" id="5.4.99.26"/>
    </reaction>
</comment>
<evidence type="ECO:0000256" key="7">
    <source>
        <dbReference type="ARBA" id="ARBA00041803"/>
    </source>
</evidence>
<evidence type="ECO:0000256" key="8">
    <source>
        <dbReference type="ARBA" id="ARBA00041975"/>
    </source>
</evidence>
<evidence type="ECO:0000256" key="9">
    <source>
        <dbReference type="ARBA" id="ARBA00043049"/>
    </source>
</evidence>
<evidence type="ECO:0000313" key="12">
    <source>
        <dbReference type="Proteomes" id="UP000076625"/>
    </source>
</evidence>
<keyword evidence="1" id="KW-0819">tRNA processing</keyword>
<dbReference type="InterPro" id="IPR050188">
    <property type="entry name" value="RluA_PseudoU_synthase"/>
</dbReference>
<dbReference type="PANTHER" id="PTHR21600">
    <property type="entry name" value="MITOCHONDRIAL RNA PSEUDOURIDINE SYNTHASE"/>
    <property type="match status" value="1"/>
</dbReference>
<name>A0A165F1D1_9NEIS</name>
<evidence type="ECO:0000256" key="4">
    <source>
        <dbReference type="ARBA" id="ARBA00037670"/>
    </source>
</evidence>
<comment type="function">
    <text evidence="4">Responsible for synthesis of pseudouridine from uracil-65 in transfer RNAs.</text>
</comment>
<dbReference type="Pfam" id="PF00849">
    <property type="entry name" value="PseudoU_synth_2"/>
    <property type="match status" value="1"/>
</dbReference>
<evidence type="ECO:0000313" key="11">
    <source>
        <dbReference type="EMBL" id="KZE29606.1"/>
    </source>
</evidence>
<keyword evidence="2" id="KW-0413">Isomerase</keyword>
<protein>
    <recommendedName>
        <fullName evidence="6">tRNA pseudouridine synthase C</fullName>
        <ecNumber evidence="5">5.4.99.26</ecNumber>
    </recommendedName>
    <alternativeName>
        <fullName evidence="8">tRNA pseudouridine(65) synthase</fullName>
    </alternativeName>
    <alternativeName>
        <fullName evidence="9">tRNA pseudouridylate synthase C</fullName>
    </alternativeName>
    <alternativeName>
        <fullName evidence="7">tRNA-uridine isomerase C</fullName>
    </alternativeName>
</protein>
<dbReference type="PANTHER" id="PTHR21600:SF56">
    <property type="entry name" value="TRNA PSEUDOURIDINE SYNTHASE C"/>
    <property type="match status" value="1"/>
</dbReference>
<dbReference type="GO" id="GO:0008033">
    <property type="term" value="P:tRNA processing"/>
    <property type="evidence" value="ECO:0007669"/>
    <property type="project" value="UniProtKB-KW"/>
</dbReference>
<dbReference type="OrthoDB" id="9785808at2"/>
<feature type="domain" description="Pseudouridine synthase RsuA/RluA-like" evidence="10">
    <location>
        <begin position="11"/>
        <end position="170"/>
    </location>
</feature>
<dbReference type="AlphaFoldDB" id="A0A165F1D1"/>
<evidence type="ECO:0000259" key="10">
    <source>
        <dbReference type="Pfam" id="PF00849"/>
    </source>
</evidence>
<gene>
    <name evidence="11" type="ORF">AVW16_01400</name>
</gene>
<dbReference type="EMBL" id="LQQU01000034">
    <property type="protein sequence ID" value="KZE29606.1"/>
    <property type="molecule type" value="Genomic_DNA"/>
</dbReference>
<evidence type="ECO:0000256" key="1">
    <source>
        <dbReference type="ARBA" id="ARBA00022694"/>
    </source>
</evidence>
<dbReference type="Proteomes" id="UP000076625">
    <property type="component" value="Unassembled WGS sequence"/>
</dbReference>
<dbReference type="InterPro" id="IPR006145">
    <property type="entry name" value="PsdUridine_synth_RsuA/RluA"/>
</dbReference>
<dbReference type="STRING" id="1452487.AVW16_01400"/>
<dbReference type="Gene3D" id="3.30.2350.10">
    <property type="entry name" value="Pseudouridine synthase"/>
    <property type="match status" value="1"/>
</dbReference>
<dbReference type="InterPro" id="IPR020103">
    <property type="entry name" value="PsdUridine_synth_cat_dom_sf"/>
</dbReference>
<proteinExistence type="predicted"/>
<dbReference type="GO" id="GO:0003723">
    <property type="term" value="F:RNA binding"/>
    <property type="evidence" value="ECO:0007669"/>
    <property type="project" value="InterPro"/>
</dbReference>
<dbReference type="EC" id="5.4.99.26" evidence="5"/>
<accession>A0A165F1D1</accession>
<evidence type="ECO:0000256" key="6">
    <source>
        <dbReference type="ARBA" id="ARBA00040675"/>
    </source>
</evidence>
<keyword evidence="12" id="KW-1185">Reference proteome</keyword>
<comment type="caution">
    <text evidence="11">The sequence shown here is derived from an EMBL/GenBank/DDBJ whole genome shotgun (WGS) entry which is preliminary data.</text>
</comment>
<organism evidence="11 12">
    <name type="scientific">Crenobacter luteus</name>
    <dbReference type="NCBI Taxonomy" id="1452487"/>
    <lineage>
        <taxon>Bacteria</taxon>
        <taxon>Pseudomonadati</taxon>
        <taxon>Pseudomonadota</taxon>
        <taxon>Betaproteobacteria</taxon>
        <taxon>Neisseriales</taxon>
        <taxon>Neisseriaceae</taxon>
        <taxon>Crenobacter</taxon>
    </lineage>
</organism>
<dbReference type="SUPFAM" id="SSF55120">
    <property type="entry name" value="Pseudouridine synthase"/>
    <property type="match status" value="1"/>
</dbReference>
<reference evidence="12" key="1">
    <citation type="submission" date="2016-01" db="EMBL/GenBank/DDBJ databases">
        <title>Draft genome of Chromobacterium sp. F49.</title>
        <authorList>
            <person name="Hong K.W."/>
        </authorList>
    </citation>
    <scope>NUCLEOTIDE SEQUENCE [LARGE SCALE GENOMIC DNA]</scope>
    <source>
        <strain evidence="12">CN10</strain>
    </source>
</reference>
<evidence type="ECO:0000256" key="5">
    <source>
        <dbReference type="ARBA" id="ARBA00038943"/>
    </source>
</evidence>
<dbReference type="InterPro" id="IPR006224">
    <property type="entry name" value="PsdUridine_synth_RluA-like_CS"/>
</dbReference>
<evidence type="ECO:0000256" key="3">
    <source>
        <dbReference type="ARBA" id="ARBA00036607"/>
    </source>
</evidence>